<dbReference type="InParanoid" id="A0A6L2Q8V0"/>
<comment type="caution">
    <text evidence="1">The sequence shown here is derived from an EMBL/GenBank/DDBJ whole genome shotgun (WGS) entry which is preliminary data.</text>
</comment>
<dbReference type="InterPro" id="IPR035428">
    <property type="entry name" value="FANCF"/>
</dbReference>
<gene>
    <name evidence="1" type="ORF">Cfor_02203</name>
</gene>
<keyword evidence="2" id="KW-1185">Reference proteome</keyword>
<evidence type="ECO:0000313" key="1">
    <source>
        <dbReference type="EMBL" id="GFG39278.1"/>
    </source>
</evidence>
<accession>A0A6L2Q8V0</accession>
<reference evidence="2" key="1">
    <citation type="submission" date="2020-01" db="EMBL/GenBank/DDBJ databases">
        <title>Draft genome sequence of the Termite Coptotermes fromosanus.</title>
        <authorList>
            <person name="Itakura S."/>
            <person name="Yosikawa Y."/>
            <person name="Umezawa K."/>
        </authorList>
    </citation>
    <scope>NUCLEOTIDE SEQUENCE [LARGE SCALE GENOMIC DNA]</scope>
</reference>
<evidence type="ECO:0000313" key="2">
    <source>
        <dbReference type="Proteomes" id="UP000502823"/>
    </source>
</evidence>
<dbReference type="OrthoDB" id="8183917at2759"/>
<dbReference type="EMBL" id="BLKM01000895">
    <property type="protein sequence ID" value="GFG39278.1"/>
    <property type="molecule type" value="Genomic_DNA"/>
</dbReference>
<protein>
    <submittedName>
        <fullName evidence="1">Uncharacterized protein</fullName>
    </submittedName>
</protein>
<dbReference type="AlphaFoldDB" id="A0A6L2Q8V0"/>
<sequence length="358" mass="41082">MKQILDSFCFLLDKYEHCEWMRGATKSEIQNVLQCARDVESVYSLLETRHCVTAFENKLNEWHQLKYGIKAHYKLQEFAAACDLILSNFLTNSKVPDEAVMYAATEYLQVCGRDRFELLKEHLICKAHTHCAVKNIIDELNTNFLIQKDVYMSTVGCELLKSIWRKYVQRGQTYIISNCIQAACTDGRFIDSVLRILVTEEFSEEENIMKRIIKESLLLKISAMSETDPAFWYTLVVGSRSLIVAVCDLYPEICSAFLRFISYIGNSMVTKFTETDCIWHNGENAKLISDITFNDLVSLVRCFLESQGLAGKHMRQTLQDLKSQPHCSVWVEVERQCGLPVLAKCFIASSSKDKFIST</sequence>
<dbReference type="Pfam" id="PF11107">
    <property type="entry name" value="FANCF"/>
    <property type="match status" value="1"/>
</dbReference>
<proteinExistence type="predicted"/>
<name>A0A6L2Q8V0_COPFO</name>
<dbReference type="Proteomes" id="UP000502823">
    <property type="component" value="Unassembled WGS sequence"/>
</dbReference>
<dbReference type="GO" id="GO:0043240">
    <property type="term" value="C:Fanconi anaemia nuclear complex"/>
    <property type="evidence" value="ECO:0007669"/>
    <property type="project" value="InterPro"/>
</dbReference>
<dbReference type="GO" id="GO:0036297">
    <property type="term" value="P:interstrand cross-link repair"/>
    <property type="evidence" value="ECO:0007669"/>
    <property type="project" value="InterPro"/>
</dbReference>
<organism evidence="1 2">
    <name type="scientific">Coptotermes formosanus</name>
    <name type="common">Formosan subterranean termite</name>
    <dbReference type="NCBI Taxonomy" id="36987"/>
    <lineage>
        <taxon>Eukaryota</taxon>
        <taxon>Metazoa</taxon>
        <taxon>Ecdysozoa</taxon>
        <taxon>Arthropoda</taxon>
        <taxon>Hexapoda</taxon>
        <taxon>Insecta</taxon>
        <taxon>Pterygota</taxon>
        <taxon>Neoptera</taxon>
        <taxon>Polyneoptera</taxon>
        <taxon>Dictyoptera</taxon>
        <taxon>Blattodea</taxon>
        <taxon>Blattoidea</taxon>
        <taxon>Termitoidae</taxon>
        <taxon>Rhinotermitidae</taxon>
        <taxon>Coptotermes</taxon>
    </lineage>
</organism>